<reference evidence="2 3" key="1">
    <citation type="submission" date="2024-02" db="EMBL/GenBank/DDBJ databases">
        <title>High-quality chromosome-scale genome assembly of Pensacola bahiagrass (Paspalum notatum Flugge var. saurae).</title>
        <authorList>
            <person name="Vega J.M."/>
            <person name="Podio M."/>
            <person name="Orjuela J."/>
            <person name="Siena L.A."/>
            <person name="Pessino S.C."/>
            <person name="Combes M.C."/>
            <person name="Mariac C."/>
            <person name="Albertini E."/>
            <person name="Pupilli F."/>
            <person name="Ortiz J.P.A."/>
            <person name="Leblanc O."/>
        </authorList>
    </citation>
    <scope>NUCLEOTIDE SEQUENCE [LARGE SCALE GENOMIC DNA]</scope>
    <source>
        <strain evidence="2">R1</strain>
        <tissue evidence="2">Leaf</tissue>
    </source>
</reference>
<name>A0AAQ3UF03_PASNO</name>
<evidence type="ECO:0000256" key="1">
    <source>
        <dbReference type="SAM" id="MobiDB-lite"/>
    </source>
</evidence>
<evidence type="ECO:0000313" key="3">
    <source>
        <dbReference type="Proteomes" id="UP001341281"/>
    </source>
</evidence>
<sequence>MQSSSLPKTEKTALPLDSGTGHWSGTPIVWDDALSMPVNELPMSSTDSNDVYGCFYWKALSNKNVWLKFDMSSMEFSAVDVPLGHIGSRGVIIAEAGEGRVGVFGLTDDGTSLCYSIGQIGGERSDQLKMDSVIPLPVGFLYYNIDEIQEGHVFIMGHGPDETGNNNNVAVTGHSQSTADFKGISKSNSAYISAACKPRTLTKYILRYWFIDKLFQAKCFNFEKDLYIGSVSLYILGQM</sequence>
<dbReference type="AlphaFoldDB" id="A0AAQ3UF03"/>
<dbReference type="PANTHER" id="PTHR31264:SF3">
    <property type="entry name" value="OS07G0554100 PROTEIN"/>
    <property type="match status" value="1"/>
</dbReference>
<organism evidence="2 3">
    <name type="scientific">Paspalum notatum var. saurae</name>
    <dbReference type="NCBI Taxonomy" id="547442"/>
    <lineage>
        <taxon>Eukaryota</taxon>
        <taxon>Viridiplantae</taxon>
        <taxon>Streptophyta</taxon>
        <taxon>Embryophyta</taxon>
        <taxon>Tracheophyta</taxon>
        <taxon>Spermatophyta</taxon>
        <taxon>Magnoliopsida</taxon>
        <taxon>Liliopsida</taxon>
        <taxon>Poales</taxon>
        <taxon>Poaceae</taxon>
        <taxon>PACMAD clade</taxon>
        <taxon>Panicoideae</taxon>
        <taxon>Andropogonodae</taxon>
        <taxon>Paspaleae</taxon>
        <taxon>Paspalinae</taxon>
        <taxon>Paspalum</taxon>
    </lineage>
</organism>
<protein>
    <recommendedName>
        <fullName evidence="4">F-box protein</fullName>
    </recommendedName>
</protein>
<dbReference type="Proteomes" id="UP001341281">
    <property type="component" value="Chromosome 08"/>
</dbReference>
<dbReference type="PANTHER" id="PTHR31264">
    <property type="entry name" value="OS07G0554500 PROTEIN-RELATED"/>
    <property type="match status" value="1"/>
</dbReference>
<accession>A0AAQ3UF03</accession>
<feature type="region of interest" description="Disordered" evidence="1">
    <location>
        <begin position="1"/>
        <end position="20"/>
    </location>
</feature>
<evidence type="ECO:0008006" key="4">
    <source>
        <dbReference type="Google" id="ProtNLM"/>
    </source>
</evidence>
<keyword evidence="3" id="KW-1185">Reference proteome</keyword>
<proteinExistence type="predicted"/>
<gene>
    <name evidence="2" type="ORF">U9M48_037441</name>
</gene>
<evidence type="ECO:0000313" key="2">
    <source>
        <dbReference type="EMBL" id="WVZ91244.1"/>
    </source>
</evidence>
<dbReference type="EMBL" id="CP144752">
    <property type="protein sequence ID" value="WVZ91244.1"/>
    <property type="molecule type" value="Genomic_DNA"/>
</dbReference>